<evidence type="ECO:0000313" key="1">
    <source>
        <dbReference type="EMBL" id="KOF89311.1"/>
    </source>
</evidence>
<dbReference type="EMBL" id="KQ418007">
    <property type="protein sequence ID" value="KOF89311.1"/>
    <property type="molecule type" value="Genomic_DNA"/>
</dbReference>
<gene>
    <name evidence="1" type="ORF">OCBIM_22013285mg</name>
</gene>
<accession>A0A0L8HJA7</accession>
<dbReference type="AlphaFoldDB" id="A0A0L8HJA7"/>
<protein>
    <submittedName>
        <fullName evidence="1">Uncharacterized protein</fullName>
    </submittedName>
</protein>
<reference evidence="1" key="1">
    <citation type="submission" date="2015-07" db="EMBL/GenBank/DDBJ databases">
        <title>MeaNS - Measles Nucleotide Surveillance Program.</title>
        <authorList>
            <person name="Tran T."/>
            <person name="Druce J."/>
        </authorList>
    </citation>
    <scope>NUCLEOTIDE SEQUENCE</scope>
    <source>
        <strain evidence="1">UCB-OBI-ISO-001</strain>
        <tissue evidence="1">Gonad</tissue>
    </source>
</reference>
<sequence length="133" mass="14672">MGNNIISSVFNISVDISLATLALSNCASIVALRGPFSTYFSFSQTGARHFSTVSLLHHNSLLFSVIYFITVLTARFCSISFGGTNLLSLPVLLIKFLYLNKCSLENSISWNCLPTAAEKLFVFFLSLFPSWLT</sequence>
<organism evidence="1">
    <name type="scientific">Octopus bimaculoides</name>
    <name type="common">California two-spotted octopus</name>
    <dbReference type="NCBI Taxonomy" id="37653"/>
    <lineage>
        <taxon>Eukaryota</taxon>
        <taxon>Metazoa</taxon>
        <taxon>Spiralia</taxon>
        <taxon>Lophotrochozoa</taxon>
        <taxon>Mollusca</taxon>
        <taxon>Cephalopoda</taxon>
        <taxon>Coleoidea</taxon>
        <taxon>Octopodiformes</taxon>
        <taxon>Octopoda</taxon>
        <taxon>Incirrata</taxon>
        <taxon>Octopodidae</taxon>
        <taxon>Octopus</taxon>
    </lineage>
</organism>
<proteinExistence type="predicted"/>
<name>A0A0L8HJA7_OCTBM</name>